<feature type="transmembrane region" description="Helical" evidence="4">
    <location>
        <begin position="113"/>
        <end position="132"/>
    </location>
</feature>
<feature type="transmembrane region" description="Helical" evidence="4">
    <location>
        <begin position="55"/>
        <end position="74"/>
    </location>
</feature>
<proteinExistence type="inferred from homology"/>
<dbReference type="SUPFAM" id="SSF53448">
    <property type="entry name" value="Nucleotide-diphospho-sugar transferases"/>
    <property type="match status" value="1"/>
</dbReference>
<keyword evidence="7" id="KW-1185">Reference proteome</keyword>
<dbReference type="Pfam" id="PF09258">
    <property type="entry name" value="Glyco_transf_64"/>
    <property type="match status" value="1"/>
</dbReference>
<dbReference type="InterPro" id="IPR029044">
    <property type="entry name" value="Nucleotide-diphossugar_trans"/>
</dbReference>
<accession>A0A7J7I263</accession>
<keyword evidence="4" id="KW-0472">Membrane</keyword>
<dbReference type="GO" id="GO:0016757">
    <property type="term" value="F:glycosyltransferase activity"/>
    <property type="evidence" value="ECO:0007669"/>
    <property type="project" value="InterPro"/>
</dbReference>
<dbReference type="PANTHER" id="PTHR48410">
    <property type="entry name" value="GLYCOSYLINOSITOL PHOSPHORYLCERAMIDE MANNOSYL TRANSFERASE 1"/>
    <property type="match status" value="1"/>
</dbReference>
<dbReference type="InterPro" id="IPR053318">
    <property type="entry name" value="GT64"/>
</dbReference>
<keyword evidence="3" id="KW-1015">Disulfide bond</keyword>
<dbReference type="InterPro" id="IPR015338">
    <property type="entry name" value="GT64_dom"/>
</dbReference>
<gene>
    <name evidence="6" type="ORF">HYC85_000341</name>
</gene>
<dbReference type="GO" id="GO:0016020">
    <property type="term" value="C:membrane"/>
    <property type="evidence" value="ECO:0007669"/>
    <property type="project" value="InterPro"/>
</dbReference>
<keyword evidence="2" id="KW-0808">Transferase</keyword>
<evidence type="ECO:0000259" key="5">
    <source>
        <dbReference type="Pfam" id="PF09258"/>
    </source>
</evidence>
<keyword evidence="4" id="KW-1133">Transmembrane helix</keyword>
<evidence type="ECO:0000256" key="2">
    <source>
        <dbReference type="ARBA" id="ARBA00022679"/>
    </source>
</evidence>
<organism evidence="6 7">
    <name type="scientific">Camellia sinensis</name>
    <name type="common">Tea plant</name>
    <name type="synonym">Thea sinensis</name>
    <dbReference type="NCBI Taxonomy" id="4442"/>
    <lineage>
        <taxon>Eukaryota</taxon>
        <taxon>Viridiplantae</taxon>
        <taxon>Streptophyta</taxon>
        <taxon>Embryophyta</taxon>
        <taxon>Tracheophyta</taxon>
        <taxon>Spermatophyta</taxon>
        <taxon>Magnoliopsida</taxon>
        <taxon>eudicotyledons</taxon>
        <taxon>Gunneridae</taxon>
        <taxon>Pentapetalae</taxon>
        <taxon>asterids</taxon>
        <taxon>Ericales</taxon>
        <taxon>Theaceae</taxon>
        <taxon>Camellia</taxon>
    </lineage>
</organism>
<evidence type="ECO:0000256" key="4">
    <source>
        <dbReference type="SAM" id="Phobius"/>
    </source>
</evidence>
<reference evidence="6 7" key="2">
    <citation type="submission" date="2020-07" db="EMBL/GenBank/DDBJ databases">
        <title>Genome assembly of wild tea tree DASZ reveals pedigree and selection history of tea varieties.</title>
        <authorList>
            <person name="Zhang W."/>
        </authorList>
    </citation>
    <scope>NUCLEOTIDE SEQUENCE [LARGE SCALE GENOMIC DNA]</scope>
    <source>
        <strain evidence="7">cv. G240</strain>
        <tissue evidence="6">Leaf</tissue>
    </source>
</reference>
<evidence type="ECO:0000313" key="6">
    <source>
        <dbReference type="EMBL" id="KAF5959132.1"/>
    </source>
</evidence>
<dbReference type="PANTHER" id="PTHR48410:SF1">
    <property type="entry name" value="GLYCOSYLINOSITOL PHOSPHORYLCERAMIDE MANNOSYL TRANSFERASE 1"/>
    <property type="match status" value="1"/>
</dbReference>
<sequence>MTSALIAIRDAAAAVDSDGLYSPAKEKAANNRGVYSGRSPLLHRRLRQLLDGPRVKLLLFLCLLCLLVLFASRLDSLIGWNPHYPSFVSSPCSTREACVSTIEGENACLRQLPWPRCLCLLLVLLFYNVLIYEARTLQNRHRSGVGHGGTGGYTVLINTWKRNSLLKQSVAHYASCGGTDAIHVVWSESDPPSHSLKAYLNNIVLSKSQTSQKTNFKFDINKEDNLNKRFKPIEDLRTNAIFSVDDDVIVPCRTLDFAFAVWQTAPFTMVGFVPRMHWLDQEVLFWGGNSRTRSAEDEAEADFLRSTDTSTKKNGITYFKYEGWWSVWWMGTYSMVLSKAAFFHRKYLDLYTHKMPSSIYDYITRERSCEDIAMSLLIANATDAPPIWVKGKIYEIGSSGISSLIGHSKRRNKCLNDFISLYGTMPLVPTNVKAVDARHEWFW</sequence>
<dbReference type="Gene3D" id="3.90.550.10">
    <property type="entry name" value="Spore Coat Polysaccharide Biosynthesis Protein SpsA, Chain A"/>
    <property type="match status" value="1"/>
</dbReference>
<feature type="domain" description="Glycosyl transferase 64" evidence="5">
    <location>
        <begin position="153"/>
        <end position="434"/>
    </location>
</feature>
<comment type="caution">
    <text evidence="6">The sequence shown here is derived from an EMBL/GenBank/DDBJ whole genome shotgun (WGS) entry which is preliminary data.</text>
</comment>
<protein>
    <recommendedName>
        <fullName evidence="5">Glycosyl transferase 64 domain-containing protein</fullName>
    </recommendedName>
</protein>
<evidence type="ECO:0000313" key="7">
    <source>
        <dbReference type="Proteomes" id="UP000593564"/>
    </source>
</evidence>
<evidence type="ECO:0000256" key="1">
    <source>
        <dbReference type="ARBA" id="ARBA00008700"/>
    </source>
</evidence>
<comment type="similarity">
    <text evidence="1">Belongs to the glycosyltransferase 64 family.</text>
</comment>
<dbReference type="AlphaFoldDB" id="A0A7J7I263"/>
<name>A0A7J7I263_CAMSI</name>
<evidence type="ECO:0000256" key="3">
    <source>
        <dbReference type="ARBA" id="ARBA00023157"/>
    </source>
</evidence>
<reference evidence="7" key="1">
    <citation type="journal article" date="2020" name="Nat. Commun.">
        <title>Genome assembly of wild tea tree DASZ reveals pedigree and selection history of tea varieties.</title>
        <authorList>
            <person name="Zhang W."/>
            <person name="Zhang Y."/>
            <person name="Qiu H."/>
            <person name="Guo Y."/>
            <person name="Wan H."/>
            <person name="Zhang X."/>
            <person name="Scossa F."/>
            <person name="Alseekh S."/>
            <person name="Zhang Q."/>
            <person name="Wang P."/>
            <person name="Xu L."/>
            <person name="Schmidt M.H."/>
            <person name="Jia X."/>
            <person name="Li D."/>
            <person name="Zhu A."/>
            <person name="Guo F."/>
            <person name="Chen W."/>
            <person name="Ni D."/>
            <person name="Usadel B."/>
            <person name="Fernie A.R."/>
            <person name="Wen W."/>
        </authorList>
    </citation>
    <scope>NUCLEOTIDE SEQUENCE [LARGE SCALE GENOMIC DNA]</scope>
    <source>
        <strain evidence="7">cv. G240</strain>
    </source>
</reference>
<keyword evidence="4" id="KW-0812">Transmembrane</keyword>
<dbReference type="EMBL" id="JACBKZ010000001">
    <property type="protein sequence ID" value="KAF5959132.1"/>
    <property type="molecule type" value="Genomic_DNA"/>
</dbReference>
<dbReference type="Proteomes" id="UP000593564">
    <property type="component" value="Unassembled WGS sequence"/>
</dbReference>